<dbReference type="GO" id="GO:0006420">
    <property type="term" value="P:arginyl-tRNA aminoacylation"/>
    <property type="evidence" value="ECO:0007669"/>
    <property type="project" value="UniProtKB-UniRule"/>
</dbReference>
<comment type="subunit">
    <text evidence="3 11">Monomer.</text>
</comment>
<comment type="similarity">
    <text evidence="2 11 12">Belongs to the class-I aminoacyl-tRNA synthetase family.</text>
</comment>
<dbReference type="PANTHER" id="PTHR11956">
    <property type="entry name" value="ARGINYL-TRNA SYNTHETASE"/>
    <property type="match status" value="1"/>
</dbReference>
<dbReference type="SUPFAM" id="SSF55190">
    <property type="entry name" value="Arginyl-tRNA synthetase (ArgRS), N-terminal 'additional' domain"/>
    <property type="match status" value="1"/>
</dbReference>
<evidence type="ECO:0000313" key="16">
    <source>
        <dbReference type="Proteomes" id="UP000005309"/>
    </source>
</evidence>
<dbReference type="Pfam" id="PF05746">
    <property type="entry name" value="DALR_1"/>
    <property type="match status" value="1"/>
</dbReference>
<proteinExistence type="inferred from homology"/>
<dbReference type="InterPro" id="IPR014729">
    <property type="entry name" value="Rossmann-like_a/b/a_fold"/>
</dbReference>
<evidence type="ECO:0000313" key="15">
    <source>
        <dbReference type="EMBL" id="EEQ48586.1"/>
    </source>
</evidence>
<dbReference type="FunFam" id="3.40.50.620:FF:000062">
    <property type="entry name" value="Arginine--tRNA ligase"/>
    <property type="match status" value="1"/>
</dbReference>
<accession>C4V3H2</accession>
<dbReference type="SMART" id="SM01016">
    <property type="entry name" value="Arg_tRNA_synt_N"/>
    <property type="match status" value="1"/>
</dbReference>
<evidence type="ECO:0000256" key="12">
    <source>
        <dbReference type="RuleBase" id="RU363038"/>
    </source>
</evidence>
<dbReference type="PANTHER" id="PTHR11956:SF5">
    <property type="entry name" value="ARGININE--TRNA LIGASE, CYTOPLASMIC"/>
    <property type="match status" value="1"/>
</dbReference>
<comment type="caution">
    <text evidence="15">The sequence shown here is derived from an EMBL/GenBank/DDBJ whole genome shotgun (WGS) entry which is preliminary data.</text>
</comment>
<gene>
    <name evidence="11 15" type="primary">argS</name>
    <name evidence="15" type="ORF">HMPREF0908_1066</name>
</gene>
<evidence type="ECO:0000256" key="11">
    <source>
        <dbReference type="HAMAP-Rule" id="MF_00123"/>
    </source>
</evidence>
<dbReference type="InterPro" id="IPR036695">
    <property type="entry name" value="Arg-tRNA-synth_N_sf"/>
</dbReference>
<keyword evidence="5 11" id="KW-0436">Ligase</keyword>
<feature type="domain" description="Arginyl tRNA synthetase N-terminal" evidence="14">
    <location>
        <begin position="42"/>
        <end position="130"/>
    </location>
</feature>
<dbReference type="SUPFAM" id="SSF47323">
    <property type="entry name" value="Anticodon-binding domain of a subclass of class I aminoacyl-tRNA synthetases"/>
    <property type="match status" value="1"/>
</dbReference>
<dbReference type="AlphaFoldDB" id="C4V3H2"/>
<reference evidence="15 16" key="1">
    <citation type="submission" date="2009-04" db="EMBL/GenBank/DDBJ databases">
        <authorList>
            <person name="Qin X."/>
            <person name="Bachman B."/>
            <person name="Battles P."/>
            <person name="Bell A."/>
            <person name="Bess C."/>
            <person name="Bickham C."/>
            <person name="Chaboub L."/>
            <person name="Chen D."/>
            <person name="Coyle M."/>
            <person name="Deiros D.R."/>
            <person name="Dinh H."/>
            <person name="Forbes L."/>
            <person name="Fowler G."/>
            <person name="Francisco L."/>
            <person name="Fu Q."/>
            <person name="Gubbala S."/>
            <person name="Hale W."/>
            <person name="Han Y."/>
            <person name="Hemphill L."/>
            <person name="Highlander S.K."/>
            <person name="Hirani K."/>
            <person name="Hogues M."/>
            <person name="Jackson L."/>
            <person name="Jakkamsetti A."/>
            <person name="Javaid M."/>
            <person name="Jiang H."/>
            <person name="Korchina V."/>
            <person name="Kovar C."/>
            <person name="Lara F."/>
            <person name="Lee S."/>
            <person name="Mata R."/>
            <person name="Mathew T."/>
            <person name="Moen C."/>
            <person name="Morales K."/>
            <person name="Munidasa M."/>
            <person name="Nazareth L."/>
            <person name="Ngo R."/>
            <person name="Nguyen L."/>
            <person name="Okwuonu G."/>
            <person name="Ongeri F."/>
            <person name="Patil S."/>
            <person name="Petrosino J."/>
            <person name="Pham C."/>
            <person name="Pham P."/>
            <person name="Pu L.-L."/>
            <person name="Puazo M."/>
            <person name="Raj R."/>
            <person name="Reid J."/>
            <person name="Rouhana J."/>
            <person name="Saada N."/>
            <person name="Shang Y."/>
            <person name="Simmons D."/>
            <person name="Thornton R."/>
            <person name="Warren J."/>
            <person name="Weissenberger G."/>
            <person name="Zhang J."/>
            <person name="Zhang L."/>
            <person name="Zhou C."/>
            <person name="Zhu D."/>
            <person name="Muzny D."/>
            <person name="Worley K."/>
            <person name="Gibbs R."/>
        </authorList>
    </citation>
    <scope>NUCLEOTIDE SEQUENCE [LARGE SCALE GENOMIC DNA]</scope>
    <source>
        <strain evidence="15 16">ATCC 43531</strain>
    </source>
</reference>
<feature type="domain" description="DALR anticodon binding" evidence="13">
    <location>
        <begin position="471"/>
        <end position="589"/>
    </location>
</feature>
<dbReference type="STRING" id="638302.HMPREF0908_1066"/>
<protein>
    <recommendedName>
        <fullName evidence="11">Arginine--tRNA ligase</fullName>
        <ecNumber evidence="11">6.1.1.19</ecNumber>
    </recommendedName>
    <alternativeName>
        <fullName evidence="11">Arginyl-tRNA synthetase</fullName>
        <shortName evidence="11">ArgRS</shortName>
    </alternativeName>
</protein>
<evidence type="ECO:0000256" key="2">
    <source>
        <dbReference type="ARBA" id="ARBA00005594"/>
    </source>
</evidence>
<organism evidence="15 16">
    <name type="scientific">Selenomonas flueggei ATCC 43531</name>
    <dbReference type="NCBI Taxonomy" id="638302"/>
    <lineage>
        <taxon>Bacteria</taxon>
        <taxon>Bacillati</taxon>
        <taxon>Bacillota</taxon>
        <taxon>Negativicutes</taxon>
        <taxon>Selenomonadales</taxon>
        <taxon>Selenomonadaceae</taxon>
        <taxon>Selenomonas</taxon>
    </lineage>
</organism>
<comment type="catalytic activity">
    <reaction evidence="10 11">
        <text>tRNA(Arg) + L-arginine + ATP = L-arginyl-tRNA(Arg) + AMP + diphosphate</text>
        <dbReference type="Rhea" id="RHEA:20301"/>
        <dbReference type="Rhea" id="RHEA-COMP:9658"/>
        <dbReference type="Rhea" id="RHEA-COMP:9673"/>
        <dbReference type="ChEBI" id="CHEBI:30616"/>
        <dbReference type="ChEBI" id="CHEBI:32682"/>
        <dbReference type="ChEBI" id="CHEBI:33019"/>
        <dbReference type="ChEBI" id="CHEBI:78442"/>
        <dbReference type="ChEBI" id="CHEBI:78513"/>
        <dbReference type="ChEBI" id="CHEBI:456215"/>
        <dbReference type="EC" id="6.1.1.19"/>
    </reaction>
</comment>
<dbReference type="EMBL" id="ACLA01000014">
    <property type="protein sequence ID" value="EEQ48586.1"/>
    <property type="molecule type" value="Genomic_DNA"/>
</dbReference>
<evidence type="ECO:0000256" key="8">
    <source>
        <dbReference type="ARBA" id="ARBA00022917"/>
    </source>
</evidence>
<dbReference type="NCBIfam" id="TIGR00456">
    <property type="entry name" value="argS"/>
    <property type="match status" value="1"/>
</dbReference>
<dbReference type="EC" id="6.1.1.19" evidence="11"/>
<evidence type="ECO:0000256" key="7">
    <source>
        <dbReference type="ARBA" id="ARBA00022840"/>
    </source>
</evidence>
<name>C4V3H2_9FIRM</name>
<dbReference type="FunFam" id="1.10.730.10:FF:000008">
    <property type="entry name" value="Arginine--tRNA ligase"/>
    <property type="match status" value="1"/>
</dbReference>
<dbReference type="InterPro" id="IPR035684">
    <property type="entry name" value="ArgRS_core"/>
</dbReference>
<comment type="subcellular location">
    <subcellularLocation>
        <location evidence="1 11">Cytoplasm</location>
    </subcellularLocation>
</comment>
<sequence length="589" mass="66033">MGWRRHIFFIHSMLTVCARVTIPLRYELSQCKGDQIKVDIKQQIEQALINAVKAAVSAGELSEGGTLPPILLEEPPNKELGDFATNFAMQSARIFHQPPKKIAEILGTHITGSWLDHAEVAGPGFLNFYLKKDVIADTLRDILRTGENYGALPPKDLPPIQVEYVSANPTGPLHVGHGRGAAVGSALVKLLRTAGYEVQSEYYVNDAGKQMDLLAISVNARYLERLGQKIVFPENGYHGADIIDTAQRIIDRDGDRYLALSEEERLEKFKDIAYKEKLAVLREDLADFRVTFDRWFSERTLHPEAVQRVVDVLLERGTAYEKDGAVWLRSTDYGDDKDRVIFRDNGVPTYLAADIAYHDNKYARGFGRLVNIWGADHHGYVARVKAAMEALGHDSKQLTVLLLQMVSLYRDGEVVKLSKRTGETVTLRELMEEVGVDAARYFFLMRSLDSQLDFDLDLAKKKSNENPVYYIQYAHARISSIFRQAAEMRIDPAEGEKLDVLTDETEIALIKKLGAYPEEIERAASELAPQRIARYSHELAAAFHSFYNKCRIVGQEPVLAAARLSLVLATGHVIRHSLGILGVSAPEKM</sequence>
<evidence type="ECO:0000259" key="13">
    <source>
        <dbReference type="SMART" id="SM00836"/>
    </source>
</evidence>
<dbReference type="CDD" id="cd00671">
    <property type="entry name" value="ArgRS_core"/>
    <property type="match status" value="1"/>
</dbReference>
<evidence type="ECO:0000256" key="3">
    <source>
        <dbReference type="ARBA" id="ARBA00011245"/>
    </source>
</evidence>
<dbReference type="InterPro" id="IPR001412">
    <property type="entry name" value="aa-tRNA-synth_I_CS"/>
</dbReference>
<keyword evidence="6 11" id="KW-0547">Nucleotide-binding</keyword>
<feature type="short sequence motif" description="'HIGH' region" evidence="11">
    <location>
        <begin position="167"/>
        <end position="177"/>
    </location>
</feature>
<dbReference type="GO" id="GO:0005524">
    <property type="term" value="F:ATP binding"/>
    <property type="evidence" value="ECO:0007669"/>
    <property type="project" value="UniProtKB-UniRule"/>
</dbReference>
<evidence type="ECO:0000256" key="10">
    <source>
        <dbReference type="ARBA" id="ARBA00049339"/>
    </source>
</evidence>
<dbReference type="Gene3D" id="3.30.1360.70">
    <property type="entry name" value="Arginyl tRNA synthetase N-terminal domain"/>
    <property type="match status" value="1"/>
</dbReference>
<dbReference type="PRINTS" id="PR01038">
    <property type="entry name" value="TRNASYNTHARG"/>
</dbReference>
<evidence type="ECO:0000256" key="9">
    <source>
        <dbReference type="ARBA" id="ARBA00023146"/>
    </source>
</evidence>
<evidence type="ECO:0000256" key="5">
    <source>
        <dbReference type="ARBA" id="ARBA00022598"/>
    </source>
</evidence>
<dbReference type="PROSITE" id="PS00178">
    <property type="entry name" value="AA_TRNA_LIGASE_I"/>
    <property type="match status" value="1"/>
</dbReference>
<dbReference type="InterPro" id="IPR008909">
    <property type="entry name" value="DALR_anticod-bd"/>
</dbReference>
<keyword evidence="4 11" id="KW-0963">Cytoplasm</keyword>
<dbReference type="InterPro" id="IPR009080">
    <property type="entry name" value="tRNAsynth_Ia_anticodon-bd"/>
</dbReference>
<dbReference type="InterPro" id="IPR001278">
    <property type="entry name" value="Arg-tRNA-ligase"/>
</dbReference>
<dbReference type="Gene3D" id="1.10.730.10">
    <property type="entry name" value="Isoleucyl-tRNA Synthetase, Domain 1"/>
    <property type="match status" value="1"/>
</dbReference>
<dbReference type="Gene3D" id="3.40.50.620">
    <property type="entry name" value="HUPs"/>
    <property type="match status" value="1"/>
</dbReference>
<dbReference type="HAMAP" id="MF_00123">
    <property type="entry name" value="Arg_tRNA_synth"/>
    <property type="match status" value="1"/>
</dbReference>
<keyword evidence="7 11" id="KW-0067">ATP-binding</keyword>
<evidence type="ECO:0000256" key="1">
    <source>
        <dbReference type="ARBA" id="ARBA00004496"/>
    </source>
</evidence>
<keyword evidence="9 11" id="KW-0030">Aminoacyl-tRNA synthetase</keyword>
<dbReference type="Pfam" id="PF00750">
    <property type="entry name" value="tRNA-synt_1d"/>
    <property type="match status" value="1"/>
</dbReference>
<dbReference type="InterPro" id="IPR005148">
    <property type="entry name" value="Arg-tRNA-synth_N"/>
</dbReference>
<dbReference type="Pfam" id="PF03485">
    <property type="entry name" value="Arg_tRNA_synt_N"/>
    <property type="match status" value="1"/>
</dbReference>
<keyword evidence="8 11" id="KW-0648">Protein biosynthesis</keyword>
<evidence type="ECO:0000256" key="4">
    <source>
        <dbReference type="ARBA" id="ARBA00022490"/>
    </source>
</evidence>
<dbReference type="SUPFAM" id="SSF52374">
    <property type="entry name" value="Nucleotidylyl transferase"/>
    <property type="match status" value="1"/>
</dbReference>
<dbReference type="GO" id="GO:0005737">
    <property type="term" value="C:cytoplasm"/>
    <property type="evidence" value="ECO:0007669"/>
    <property type="project" value="UniProtKB-SubCell"/>
</dbReference>
<dbReference type="HOGENOM" id="CLU_006406_0_1_9"/>
<dbReference type="SMART" id="SM00836">
    <property type="entry name" value="DALR_1"/>
    <property type="match status" value="1"/>
</dbReference>
<evidence type="ECO:0000256" key="6">
    <source>
        <dbReference type="ARBA" id="ARBA00022741"/>
    </source>
</evidence>
<dbReference type="Proteomes" id="UP000005309">
    <property type="component" value="Unassembled WGS sequence"/>
</dbReference>
<evidence type="ECO:0000259" key="14">
    <source>
        <dbReference type="SMART" id="SM01016"/>
    </source>
</evidence>
<dbReference type="CDD" id="cd07956">
    <property type="entry name" value="Anticodon_Ia_Arg"/>
    <property type="match status" value="1"/>
</dbReference>
<dbReference type="eggNOG" id="COG0018">
    <property type="taxonomic scope" value="Bacteria"/>
</dbReference>
<keyword evidence="16" id="KW-1185">Reference proteome</keyword>
<dbReference type="GO" id="GO:0004814">
    <property type="term" value="F:arginine-tRNA ligase activity"/>
    <property type="evidence" value="ECO:0007669"/>
    <property type="project" value="UniProtKB-UniRule"/>
</dbReference>